<dbReference type="PANTHER" id="PTHR37324">
    <property type="entry name" value="PTS SYSTEM GALACTITOL-SPECIFIC EIIC COMPONENT"/>
    <property type="match status" value="1"/>
</dbReference>
<feature type="transmembrane region" description="Helical" evidence="10">
    <location>
        <begin position="261"/>
        <end position="280"/>
    </location>
</feature>
<name>A0A7W8CV24_9BACL</name>
<dbReference type="InterPro" id="IPR013014">
    <property type="entry name" value="PTS_EIIC_2"/>
</dbReference>
<keyword evidence="8 10" id="KW-0472">Membrane</keyword>
<feature type="transmembrane region" description="Helical" evidence="10">
    <location>
        <begin position="39"/>
        <end position="63"/>
    </location>
</feature>
<feature type="transmembrane region" description="Helical" evidence="10">
    <location>
        <begin position="83"/>
        <end position="109"/>
    </location>
</feature>
<dbReference type="GO" id="GO:0005886">
    <property type="term" value="C:plasma membrane"/>
    <property type="evidence" value="ECO:0007669"/>
    <property type="project" value="UniProtKB-SubCell"/>
</dbReference>
<keyword evidence="5" id="KW-0598">Phosphotransferase system</keyword>
<dbReference type="PANTHER" id="PTHR37324:SF2">
    <property type="entry name" value="PTS SYSTEM GALACTITOL-SPECIFIC EIIC COMPONENT"/>
    <property type="match status" value="1"/>
</dbReference>
<evidence type="ECO:0000256" key="2">
    <source>
        <dbReference type="ARBA" id="ARBA00022448"/>
    </source>
</evidence>
<feature type="domain" description="PTS EIIC type-2" evidence="11">
    <location>
        <begin position="4"/>
        <end position="434"/>
    </location>
</feature>
<feature type="transmembrane region" description="Helical" evidence="10">
    <location>
        <begin position="301"/>
        <end position="321"/>
    </location>
</feature>
<gene>
    <name evidence="12" type="ORF">HNQ44_002379</name>
</gene>
<evidence type="ECO:0000256" key="1">
    <source>
        <dbReference type="ARBA" id="ARBA00004651"/>
    </source>
</evidence>
<feature type="compositionally biased region" description="Basic and acidic residues" evidence="9">
    <location>
        <begin position="452"/>
        <end position="462"/>
    </location>
</feature>
<evidence type="ECO:0000313" key="12">
    <source>
        <dbReference type="EMBL" id="MBB5180934.1"/>
    </source>
</evidence>
<accession>A0A7W8CV24</accession>
<evidence type="ECO:0000256" key="10">
    <source>
        <dbReference type="SAM" id="Phobius"/>
    </source>
</evidence>
<feature type="transmembrane region" description="Helical" evidence="10">
    <location>
        <begin position="143"/>
        <end position="163"/>
    </location>
</feature>
<dbReference type="InterPro" id="IPR013853">
    <property type="entry name" value="EIIC-GAT"/>
</dbReference>
<dbReference type="EMBL" id="JACHHE010000006">
    <property type="protein sequence ID" value="MBB5180934.1"/>
    <property type="molecule type" value="Genomic_DNA"/>
</dbReference>
<evidence type="ECO:0000256" key="9">
    <source>
        <dbReference type="SAM" id="MobiDB-lite"/>
    </source>
</evidence>
<organism evidence="12 13">
    <name type="scientific">Planococcus koreensis</name>
    <dbReference type="NCBI Taxonomy" id="112331"/>
    <lineage>
        <taxon>Bacteria</taxon>
        <taxon>Bacillati</taxon>
        <taxon>Bacillota</taxon>
        <taxon>Bacilli</taxon>
        <taxon>Bacillales</taxon>
        <taxon>Caryophanaceae</taxon>
        <taxon>Planococcus</taxon>
    </lineage>
</organism>
<evidence type="ECO:0000259" key="11">
    <source>
        <dbReference type="PROSITE" id="PS51104"/>
    </source>
</evidence>
<evidence type="ECO:0000256" key="5">
    <source>
        <dbReference type="ARBA" id="ARBA00022683"/>
    </source>
</evidence>
<comment type="caution">
    <text evidence="12">The sequence shown here is derived from an EMBL/GenBank/DDBJ whole genome shotgun (WGS) entry which is preliminary data.</text>
</comment>
<dbReference type="PROSITE" id="PS51104">
    <property type="entry name" value="PTS_EIIC_TYPE_2"/>
    <property type="match status" value="1"/>
</dbReference>
<evidence type="ECO:0000256" key="4">
    <source>
        <dbReference type="ARBA" id="ARBA00022597"/>
    </source>
</evidence>
<feature type="transmembrane region" description="Helical" evidence="10">
    <location>
        <begin position="121"/>
        <end position="137"/>
    </location>
</feature>
<dbReference type="GO" id="GO:0015577">
    <property type="term" value="F:galactitol transmembrane transporter activity"/>
    <property type="evidence" value="ECO:0007669"/>
    <property type="project" value="InterPro"/>
</dbReference>
<evidence type="ECO:0000313" key="13">
    <source>
        <dbReference type="Proteomes" id="UP000525923"/>
    </source>
</evidence>
<evidence type="ECO:0000256" key="6">
    <source>
        <dbReference type="ARBA" id="ARBA00022692"/>
    </source>
</evidence>
<comment type="subcellular location">
    <subcellularLocation>
        <location evidence="1">Cell membrane</location>
        <topology evidence="1">Multi-pass membrane protein</topology>
    </subcellularLocation>
</comment>
<feature type="transmembrane region" description="Helical" evidence="10">
    <location>
        <begin position="359"/>
        <end position="382"/>
    </location>
</feature>
<feature type="transmembrane region" description="Helical" evidence="10">
    <location>
        <begin position="327"/>
        <end position="347"/>
    </location>
</feature>
<evidence type="ECO:0000256" key="8">
    <source>
        <dbReference type="ARBA" id="ARBA00023136"/>
    </source>
</evidence>
<dbReference type="GO" id="GO:0009401">
    <property type="term" value="P:phosphoenolpyruvate-dependent sugar phosphotransferase system"/>
    <property type="evidence" value="ECO:0007669"/>
    <property type="project" value="UniProtKB-KW"/>
</dbReference>
<keyword evidence="3" id="KW-1003">Cell membrane</keyword>
<feature type="transmembrane region" description="Helical" evidence="10">
    <location>
        <begin position="224"/>
        <end position="249"/>
    </location>
</feature>
<dbReference type="Proteomes" id="UP000525923">
    <property type="component" value="Unassembled WGS sequence"/>
</dbReference>
<keyword evidence="7 10" id="KW-1133">Transmembrane helix</keyword>
<dbReference type="PIRSF" id="PIRSF006304">
    <property type="entry name" value="GatC"/>
    <property type="match status" value="1"/>
</dbReference>
<dbReference type="AlphaFoldDB" id="A0A7W8CV24"/>
<feature type="region of interest" description="Disordered" evidence="9">
    <location>
        <begin position="441"/>
        <end position="462"/>
    </location>
</feature>
<sequence length="462" mass="49539">MGVLQWFVDLGASVLLPILIFIFALILGTKPGKALRAAITVGIGFVAINLVIGLLVSSLGPAAQAMVDNFGFELNTIDVGWPAAAAISYGTSLGSLAIPLGVGVNILLLTFGLTKTLNVDIWNFWHVAFTGSLVYALTQDFWLGILTIIVHIMLLYLMADVLAKYVENFYGFQNITFPHGTSTPSAFVAMPMNWVFDRIPGFNKLEADPESIQKRLGILGDSTIIGVLIGILIGILAGYDIPGILQLAIQTGAVMVLLPRMVALLMEGLIPISEAAGAFVKKRFPGRDLYIGMDSAIAIGHPAVLSSALLLIPITIFLAVLLPGNSVLPFADLASIPFLICLMVPVFRGNIVRTVIGGSIYIGVGLYIATWVAPLFTGAAIASNFDMGTNTSISSLIDGAVWTTFIFVGITKILSWYGMIILGLLVLFGLVYQNKIKPKRQESKEKRKGVTVKKERLEGENA</sequence>
<keyword evidence="4" id="KW-0762">Sugar transport</keyword>
<reference evidence="12 13" key="1">
    <citation type="submission" date="2020-08" db="EMBL/GenBank/DDBJ databases">
        <title>Genomic Encyclopedia of Type Strains, Phase IV (KMG-IV): sequencing the most valuable type-strain genomes for metagenomic binning, comparative biology and taxonomic classification.</title>
        <authorList>
            <person name="Goeker M."/>
        </authorList>
    </citation>
    <scope>NUCLEOTIDE SEQUENCE [LARGE SCALE GENOMIC DNA]</scope>
    <source>
        <strain evidence="12 13">DSM 15895</strain>
    </source>
</reference>
<evidence type="ECO:0000256" key="3">
    <source>
        <dbReference type="ARBA" id="ARBA00022475"/>
    </source>
</evidence>
<keyword evidence="6 10" id="KW-0812">Transmembrane</keyword>
<dbReference type="Pfam" id="PF03611">
    <property type="entry name" value="EIIC-GAT"/>
    <property type="match status" value="1"/>
</dbReference>
<evidence type="ECO:0000256" key="7">
    <source>
        <dbReference type="ARBA" id="ARBA00022989"/>
    </source>
</evidence>
<keyword evidence="13" id="KW-1185">Reference proteome</keyword>
<feature type="transmembrane region" description="Helical" evidence="10">
    <location>
        <begin position="402"/>
        <end position="432"/>
    </location>
</feature>
<proteinExistence type="predicted"/>
<dbReference type="InterPro" id="IPR004703">
    <property type="entry name" value="PTS_sugar-sp_permease"/>
</dbReference>
<keyword evidence="2" id="KW-0813">Transport</keyword>
<dbReference type="RefSeq" id="WP_183736500.1">
    <property type="nucleotide sequence ID" value="NZ_JACHHE010000006.1"/>
</dbReference>
<protein>
    <submittedName>
        <fullName evidence="12">PTS system galactitol-specific IIC component</fullName>
    </submittedName>
</protein>
<feature type="transmembrane region" description="Helical" evidence="10">
    <location>
        <begin position="6"/>
        <end position="27"/>
    </location>
</feature>